<dbReference type="InterPro" id="IPR056098">
    <property type="entry name" value="Acb2/Tad1_hairpin"/>
</dbReference>
<dbReference type="EMBL" id="JACHJT010000003">
    <property type="protein sequence ID" value="MBB4935666.1"/>
    <property type="molecule type" value="Genomic_DNA"/>
</dbReference>
<evidence type="ECO:0000256" key="1">
    <source>
        <dbReference type="ARBA" id="ARBA00022741"/>
    </source>
</evidence>
<organism evidence="3 4">
    <name type="scientific">Lipingzhangella halophila</name>
    <dbReference type="NCBI Taxonomy" id="1783352"/>
    <lineage>
        <taxon>Bacteria</taxon>
        <taxon>Bacillati</taxon>
        <taxon>Actinomycetota</taxon>
        <taxon>Actinomycetes</taxon>
        <taxon>Streptosporangiales</taxon>
        <taxon>Nocardiopsidaceae</taxon>
        <taxon>Lipingzhangella</taxon>
    </lineage>
</organism>
<gene>
    <name evidence="3" type="ORF">F4561_006575</name>
</gene>
<evidence type="ECO:0000313" key="4">
    <source>
        <dbReference type="Proteomes" id="UP000523007"/>
    </source>
</evidence>
<name>A0A7W7RQF1_9ACTN</name>
<protein>
    <recommendedName>
        <fullName evidence="2">Acb2/Tad1 hairpin domain-containing protein</fullName>
    </recommendedName>
</protein>
<reference evidence="3 4" key="1">
    <citation type="submission" date="2020-08" db="EMBL/GenBank/DDBJ databases">
        <title>Sequencing the genomes of 1000 actinobacteria strains.</title>
        <authorList>
            <person name="Klenk H.-P."/>
        </authorList>
    </citation>
    <scope>NUCLEOTIDE SEQUENCE [LARGE SCALE GENOMIC DNA]</scope>
    <source>
        <strain evidence="3 4">DSM 102030</strain>
    </source>
</reference>
<dbReference type="Proteomes" id="UP000523007">
    <property type="component" value="Unassembled WGS sequence"/>
</dbReference>
<evidence type="ECO:0000259" key="2">
    <source>
        <dbReference type="Pfam" id="PF24729"/>
    </source>
</evidence>
<dbReference type="GO" id="GO:0000166">
    <property type="term" value="F:nucleotide binding"/>
    <property type="evidence" value="ECO:0007669"/>
    <property type="project" value="UniProtKB-KW"/>
</dbReference>
<keyword evidence="4" id="KW-1185">Reference proteome</keyword>
<accession>A0A7W7RQF1</accession>
<keyword evidence="1" id="KW-0547">Nucleotide-binding</keyword>
<dbReference type="RefSeq" id="WP_184585435.1">
    <property type="nucleotide sequence ID" value="NZ_JACHJT010000003.1"/>
</dbReference>
<evidence type="ECO:0000313" key="3">
    <source>
        <dbReference type="EMBL" id="MBB4935666.1"/>
    </source>
</evidence>
<proteinExistence type="predicted"/>
<feature type="domain" description="Acb2/Tad1 hairpin" evidence="2">
    <location>
        <begin position="11"/>
        <end position="71"/>
    </location>
</feature>
<dbReference type="AlphaFoldDB" id="A0A7W7RQF1"/>
<comment type="caution">
    <text evidence="3">The sequence shown here is derived from an EMBL/GenBank/DDBJ whole genome shotgun (WGS) entry which is preliminary data.</text>
</comment>
<dbReference type="Pfam" id="PF24729">
    <property type="entry name" value="Acb2_Tad1_hairpin"/>
    <property type="match status" value="1"/>
</dbReference>
<sequence length="77" mass="8782">MADPQEPGKVTGYRHHPQDRIDLVNRIKAIENELGFLVAELNARDDIDKRALALGRTHLQTGFMWTVRAVFQPESNL</sequence>